<evidence type="ECO:0000313" key="3">
    <source>
        <dbReference type="Proteomes" id="UP001219933"/>
    </source>
</evidence>
<sequence length="69" mass="7471">MDPLLQPPLRVQTERNPKSLSTQEAQEAVENFIADYKNRTSGEGASSEDAAGGVLLSQLSRLRDGLKDA</sequence>
<protein>
    <submittedName>
        <fullName evidence="2">Uncharacterized protein</fullName>
    </submittedName>
</protein>
<gene>
    <name evidence="2" type="ORF">MCUN1_001727</name>
</gene>
<keyword evidence="3" id="KW-1185">Reference proteome</keyword>
<evidence type="ECO:0000313" key="2">
    <source>
        <dbReference type="EMBL" id="WFD34883.1"/>
    </source>
</evidence>
<dbReference type="Proteomes" id="UP001219933">
    <property type="component" value="Chromosome 2"/>
</dbReference>
<dbReference type="EMBL" id="CP119878">
    <property type="protein sequence ID" value="WFD34883.1"/>
    <property type="molecule type" value="Genomic_DNA"/>
</dbReference>
<evidence type="ECO:0000256" key="1">
    <source>
        <dbReference type="SAM" id="MobiDB-lite"/>
    </source>
</evidence>
<accession>A0AAF0EYD4</accession>
<feature type="region of interest" description="Disordered" evidence="1">
    <location>
        <begin position="1"/>
        <end position="23"/>
    </location>
</feature>
<name>A0AAF0EYD4_9BASI</name>
<reference evidence="2" key="1">
    <citation type="submission" date="2023-03" db="EMBL/GenBank/DDBJ databases">
        <title>Mating type loci evolution in Malassezia.</title>
        <authorList>
            <person name="Coelho M.A."/>
        </authorList>
    </citation>
    <scope>NUCLEOTIDE SEQUENCE</scope>
    <source>
        <strain evidence="2">CBS 11721</strain>
    </source>
</reference>
<proteinExistence type="predicted"/>
<organism evidence="2 3">
    <name type="scientific">Malassezia cuniculi</name>
    <dbReference type="NCBI Taxonomy" id="948313"/>
    <lineage>
        <taxon>Eukaryota</taxon>
        <taxon>Fungi</taxon>
        <taxon>Dikarya</taxon>
        <taxon>Basidiomycota</taxon>
        <taxon>Ustilaginomycotina</taxon>
        <taxon>Malasseziomycetes</taxon>
        <taxon>Malasseziales</taxon>
        <taxon>Malasseziaceae</taxon>
        <taxon>Malassezia</taxon>
    </lineage>
</organism>
<dbReference type="AlphaFoldDB" id="A0AAF0EYD4"/>